<dbReference type="InterPro" id="IPR036397">
    <property type="entry name" value="RNaseH_sf"/>
</dbReference>
<evidence type="ECO:0008006" key="3">
    <source>
        <dbReference type="Google" id="ProtNLM"/>
    </source>
</evidence>
<protein>
    <recommendedName>
        <fullName evidence="3">Tc1-like transposase DDE domain-containing protein</fullName>
    </recommendedName>
</protein>
<evidence type="ECO:0000313" key="2">
    <source>
        <dbReference type="Proteomes" id="UP000472267"/>
    </source>
</evidence>
<dbReference type="GO" id="GO:0003676">
    <property type="term" value="F:nucleic acid binding"/>
    <property type="evidence" value="ECO:0007669"/>
    <property type="project" value="InterPro"/>
</dbReference>
<dbReference type="Proteomes" id="UP000472267">
    <property type="component" value="Unassembled WGS sequence"/>
</dbReference>
<dbReference type="Ensembl" id="ENSSFAT00005039618.1">
    <property type="protein sequence ID" value="ENSSFAP00005038196.1"/>
    <property type="gene ID" value="ENSSFAG00005019184.1"/>
</dbReference>
<keyword evidence="2" id="KW-1185">Reference proteome</keyword>
<dbReference type="InParanoid" id="A0A672I933"/>
<evidence type="ECO:0000313" key="1">
    <source>
        <dbReference type="Ensembl" id="ENSSFAP00005038196.1"/>
    </source>
</evidence>
<organism evidence="1 2">
    <name type="scientific">Salarias fasciatus</name>
    <name type="common">Jewelled blenny</name>
    <name type="synonym">Blennius fasciatus</name>
    <dbReference type="NCBI Taxonomy" id="181472"/>
    <lineage>
        <taxon>Eukaryota</taxon>
        <taxon>Metazoa</taxon>
        <taxon>Chordata</taxon>
        <taxon>Craniata</taxon>
        <taxon>Vertebrata</taxon>
        <taxon>Euteleostomi</taxon>
        <taxon>Actinopterygii</taxon>
        <taxon>Neopterygii</taxon>
        <taxon>Teleostei</taxon>
        <taxon>Neoteleostei</taxon>
        <taxon>Acanthomorphata</taxon>
        <taxon>Ovalentaria</taxon>
        <taxon>Blenniimorphae</taxon>
        <taxon>Blenniiformes</taxon>
        <taxon>Blennioidei</taxon>
        <taxon>Blenniidae</taxon>
        <taxon>Salariinae</taxon>
        <taxon>Salarias</taxon>
    </lineage>
</organism>
<reference evidence="1" key="1">
    <citation type="submission" date="2025-08" db="UniProtKB">
        <authorList>
            <consortium name="Ensembl"/>
        </authorList>
    </citation>
    <scope>IDENTIFICATION</scope>
</reference>
<name>A0A672I933_SALFA</name>
<proteinExistence type="predicted"/>
<accession>A0A672I933</accession>
<dbReference type="AlphaFoldDB" id="A0A672I933"/>
<sequence length="112" mass="12531">NGCPVASVMVRAKISCRWSTVLPWPAYSPHMNPTERLWDYLGRQVTSQVPQPANRQQLIQALQVLWTGIPQDFIQHQQHAPMGRRPKLANSPLFPSQTVTVLCCGVQLTGPC</sequence>
<reference evidence="1" key="2">
    <citation type="submission" date="2025-09" db="UniProtKB">
        <authorList>
            <consortium name="Ensembl"/>
        </authorList>
    </citation>
    <scope>IDENTIFICATION</scope>
</reference>
<dbReference type="Gene3D" id="3.30.420.10">
    <property type="entry name" value="Ribonuclease H-like superfamily/Ribonuclease H"/>
    <property type="match status" value="1"/>
</dbReference>